<dbReference type="Proteomes" id="UP000024635">
    <property type="component" value="Unassembled WGS sequence"/>
</dbReference>
<evidence type="ECO:0000313" key="2">
    <source>
        <dbReference type="Proteomes" id="UP000024635"/>
    </source>
</evidence>
<comment type="caution">
    <text evidence="1">The sequence shown here is derived from an EMBL/GenBank/DDBJ whole genome shotgun (WGS) entry which is preliminary data.</text>
</comment>
<name>A0A016WX46_9BILA</name>
<gene>
    <name evidence="1" type="primary">Acey_s0479.g2223</name>
    <name evidence="1" type="ORF">Y032_0479g2223</name>
</gene>
<reference evidence="2" key="1">
    <citation type="journal article" date="2015" name="Nat. Genet.">
        <title>The genome and transcriptome of the zoonotic hookworm Ancylostoma ceylanicum identify infection-specific gene families.</title>
        <authorList>
            <person name="Schwarz E.M."/>
            <person name="Hu Y."/>
            <person name="Antoshechkin I."/>
            <person name="Miller M.M."/>
            <person name="Sternberg P.W."/>
            <person name="Aroian R.V."/>
        </authorList>
    </citation>
    <scope>NUCLEOTIDE SEQUENCE</scope>
    <source>
        <strain evidence="2">HY135</strain>
    </source>
</reference>
<proteinExistence type="predicted"/>
<protein>
    <submittedName>
        <fullName evidence="1">Uncharacterized protein</fullName>
    </submittedName>
</protein>
<evidence type="ECO:0000313" key="1">
    <source>
        <dbReference type="EMBL" id="EYC43847.1"/>
    </source>
</evidence>
<keyword evidence="2" id="KW-1185">Reference proteome</keyword>
<accession>A0A016WX46</accession>
<dbReference type="AlphaFoldDB" id="A0A016WX46"/>
<sequence>MMFQKPRELPHNLYTSTYENGIACYKNSESAIRILIHTRKQNFSKTCYTKAAPAEILNLGLWQKQVSLSRSRRDFNVTTRQLTLLRWVVWRSGFAQSIPFTRFRGGTHAHLTAEPSSAPSTHGKGRFHFLHFSCLSRSFIPAYDFTVLEYPETGGDLQCKDFRGCQENVPEDFLDICIWMLTNVEHFRLRLSSEKRQRDLESITARSD</sequence>
<organism evidence="1 2">
    <name type="scientific">Ancylostoma ceylanicum</name>
    <dbReference type="NCBI Taxonomy" id="53326"/>
    <lineage>
        <taxon>Eukaryota</taxon>
        <taxon>Metazoa</taxon>
        <taxon>Ecdysozoa</taxon>
        <taxon>Nematoda</taxon>
        <taxon>Chromadorea</taxon>
        <taxon>Rhabditida</taxon>
        <taxon>Rhabditina</taxon>
        <taxon>Rhabditomorpha</taxon>
        <taxon>Strongyloidea</taxon>
        <taxon>Ancylostomatidae</taxon>
        <taxon>Ancylostomatinae</taxon>
        <taxon>Ancylostoma</taxon>
    </lineage>
</organism>
<dbReference type="EMBL" id="JARK01000079">
    <property type="protein sequence ID" value="EYC43847.1"/>
    <property type="molecule type" value="Genomic_DNA"/>
</dbReference>